<proteinExistence type="predicted"/>
<comment type="caution">
    <text evidence="1">The sequence shown here is derived from an EMBL/GenBank/DDBJ whole genome shotgun (WGS) entry which is preliminary data.</text>
</comment>
<accession>A0ABR2GR72</accession>
<organism evidence="1 2">
    <name type="scientific">Tritrichomonas musculus</name>
    <dbReference type="NCBI Taxonomy" id="1915356"/>
    <lineage>
        <taxon>Eukaryota</taxon>
        <taxon>Metamonada</taxon>
        <taxon>Parabasalia</taxon>
        <taxon>Tritrichomonadida</taxon>
        <taxon>Tritrichomonadidae</taxon>
        <taxon>Tritrichomonas</taxon>
    </lineage>
</organism>
<protein>
    <recommendedName>
        <fullName evidence="3">GOLD domain-containing protein</fullName>
    </recommendedName>
</protein>
<keyword evidence="2" id="KW-1185">Reference proteome</keyword>
<name>A0ABR2GR72_9EUKA</name>
<evidence type="ECO:0000313" key="2">
    <source>
        <dbReference type="Proteomes" id="UP001470230"/>
    </source>
</evidence>
<reference evidence="1 2" key="1">
    <citation type="submission" date="2024-04" db="EMBL/GenBank/DDBJ databases">
        <title>Tritrichomonas musculus Genome.</title>
        <authorList>
            <person name="Alves-Ferreira E."/>
            <person name="Grigg M."/>
            <person name="Lorenzi H."/>
            <person name="Galac M."/>
        </authorList>
    </citation>
    <scope>NUCLEOTIDE SEQUENCE [LARGE SCALE GENOMIC DNA]</scope>
    <source>
        <strain evidence="1 2">EAF2021</strain>
    </source>
</reference>
<dbReference type="Proteomes" id="UP001470230">
    <property type="component" value="Unassembled WGS sequence"/>
</dbReference>
<dbReference type="EMBL" id="JAPFFF010000075">
    <property type="protein sequence ID" value="KAK8835745.1"/>
    <property type="molecule type" value="Genomic_DNA"/>
</dbReference>
<sequence length="666" mass="78168">MIEITLDQNSLKELVRKFEENEYELTDVPQEQVEQYGYPCLSHALLYKEPQIPKYDLSIADYIKTHTFDTLESLVSYISTLKNDINKLFGIFAYEALQIEFDTDLYFSDKAKHPKSFEDIFKTKKAVSEGYSFFFIKMAELVKINSGQITIQKYSTFSKNFEYDPLNIPNEIKPNHSSLYIKINGIPFISDPTFGAGQIESMKIFKKNFDTNFFLIPLYDTLCYHYPCEESQKFLPFKLNFADFFQCLKIHPFGRKLKTETYPFIKITANHGYVEQTYSCVSPFNNIDFKIYKKETSNFKQIQSTDGITSYEVIEKKIKDHPERCRFISYIVFQEDGFYEVEMYIDSLKVLNYFVIVPQKNEGSIPVTLNYFHDSKFIQMTPKTVLSEVVNGVVIIRFAVAIKRSDILWDIIKLNDQNAFNIDGEIIDRKFGRYIKLLLPFDDERYEDQLCITFPSKGRYVVKIYLSNDEGSFSNYVKYYFDVTSIGSNNPKPISPVYYMFDGRKFPPNRILDENKKEVIIKPNLNCYLVTEKEQTIQIKSASNSDVIHLEFKQDDKTVAAPSENKQKGEFRRFEWSIPGDYGEYHLIGWINDKQCFDLTYIYHNLIFKESSQKENELLDELMDKIRLEDPESFEAKKERAMKIIEKNDAEEETEIKESSKCCLII</sequence>
<dbReference type="PANTHER" id="PTHR46333:SF2">
    <property type="entry name" value="CYTOKINESIS PROTEIN 3"/>
    <property type="match status" value="1"/>
</dbReference>
<dbReference type="InterPro" id="IPR052557">
    <property type="entry name" value="CAP/Cytokinesis_protein"/>
</dbReference>
<dbReference type="PANTHER" id="PTHR46333">
    <property type="entry name" value="CYTOKINESIS PROTEIN 3"/>
    <property type="match status" value="1"/>
</dbReference>
<evidence type="ECO:0008006" key="3">
    <source>
        <dbReference type="Google" id="ProtNLM"/>
    </source>
</evidence>
<gene>
    <name evidence="1" type="ORF">M9Y10_040564</name>
</gene>
<evidence type="ECO:0000313" key="1">
    <source>
        <dbReference type="EMBL" id="KAK8835745.1"/>
    </source>
</evidence>